<dbReference type="AlphaFoldDB" id="A0A833R255"/>
<evidence type="ECO:0000256" key="1">
    <source>
        <dbReference type="ARBA" id="ARBA00004141"/>
    </source>
</evidence>
<reference evidence="8" key="1">
    <citation type="submission" date="2020-01" db="EMBL/GenBank/DDBJ databases">
        <title>Genome sequence of Kobresia littledalei, the first chromosome-level genome in the family Cyperaceae.</title>
        <authorList>
            <person name="Qu G."/>
        </authorList>
    </citation>
    <scope>NUCLEOTIDE SEQUENCE</scope>
    <source>
        <strain evidence="8">C.B.Clarke</strain>
        <tissue evidence="8">Leaf</tissue>
    </source>
</reference>
<dbReference type="OrthoDB" id="5788137at2759"/>
<evidence type="ECO:0000256" key="5">
    <source>
        <dbReference type="ARBA" id="ARBA00023136"/>
    </source>
</evidence>
<evidence type="ECO:0000256" key="6">
    <source>
        <dbReference type="SAM" id="Phobius"/>
    </source>
</evidence>
<keyword evidence="5 6" id="KW-0472">Membrane</keyword>
<name>A0A833R255_9POAL</name>
<evidence type="ECO:0000313" key="8">
    <source>
        <dbReference type="EMBL" id="KAF3328414.1"/>
    </source>
</evidence>
<dbReference type="EMBL" id="SWLB01000016">
    <property type="protein sequence ID" value="KAF3328414.1"/>
    <property type="molecule type" value="Genomic_DNA"/>
</dbReference>
<dbReference type="GO" id="GO:0016132">
    <property type="term" value="P:brassinosteroid biosynthetic process"/>
    <property type="evidence" value="ECO:0007669"/>
    <property type="project" value="TreeGrafter"/>
</dbReference>
<evidence type="ECO:0000259" key="7">
    <source>
        <dbReference type="Pfam" id="PF02544"/>
    </source>
</evidence>
<evidence type="ECO:0000256" key="3">
    <source>
        <dbReference type="ARBA" id="ARBA00022692"/>
    </source>
</evidence>
<comment type="similarity">
    <text evidence="2">Belongs to the steroid 5-alpha reductase family.</text>
</comment>
<dbReference type="GO" id="GO:0016627">
    <property type="term" value="F:oxidoreductase activity, acting on the CH-CH group of donors"/>
    <property type="evidence" value="ECO:0007669"/>
    <property type="project" value="InterPro"/>
</dbReference>
<protein>
    <submittedName>
        <fullName evidence="8">Steroid 5-alpha-reductase DET2-like protein</fullName>
    </submittedName>
</protein>
<keyword evidence="9" id="KW-1185">Reference proteome</keyword>
<organism evidence="8 9">
    <name type="scientific">Carex littledalei</name>
    <dbReference type="NCBI Taxonomy" id="544730"/>
    <lineage>
        <taxon>Eukaryota</taxon>
        <taxon>Viridiplantae</taxon>
        <taxon>Streptophyta</taxon>
        <taxon>Embryophyta</taxon>
        <taxon>Tracheophyta</taxon>
        <taxon>Spermatophyta</taxon>
        <taxon>Magnoliopsida</taxon>
        <taxon>Liliopsida</taxon>
        <taxon>Poales</taxon>
        <taxon>Cyperaceae</taxon>
        <taxon>Cyperoideae</taxon>
        <taxon>Cariceae</taxon>
        <taxon>Carex</taxon>
        <taxon>Carex subgen. Euthyceras</taxon>
    </lineage>
</organism>
<dbReference type="PROSITE" id="PS50244">
    <property type="entry name" value="S5A_REDUCTASE"/>
    <property type="match status" value="1"/>
</dbReference>
<dbReference type="PANTHER" id="PTHR10556">
    <property type="entry name" value="3-OXO-5-ALPHA-STEROID 4-DEHYDROGENASE"/>
    <property type="match status" value="1"/>
</dbReference>
<keyword evidence="4 6" id="KW-1133">Transmembrane helix</keyword>
<sequence>MKVNITSDRVLVRLKEEAKGGYKIPKGGWFEVVSCPNYMGEMAEWLGWVGLGCAKLVTSCACIFSLYIRKFGAESKSA</sequence>
<feature type="transmembrane region" description="Helical" evidence="6">
    <location>
        <begin position="45"/>
        <end position="68"/>
    </location>
</feature>
<feature type="domain" description="3-oxo-5-alpha-steroid 4-dehydrogenase C-terminal" evidence="7">
    <location>
        <begin position="1"/>
        <end position="50"/>
    </location>
</feature>
<gene>
    <name evidence="8" type="ORF">FCM35_KLT07020</name>
</gene>
<comment type="subcellular location">
    <subcellularLocation>
        <location evidence="1">Membrane</location>
        <topology evidence="1">Multi-pass membrane protein</topology>
    </subcellularLocation>
</comment>
<dbReference type="GO" id="GO:0016020">
    <property type="term" value="C:membrane"/>
    <property type="evidence" value="ECO:0007669"/>
    <property type="project" value="UniProtKB-SubCell"/>
</dbReference>
<dbReference type="Proteomes" id="UP000623129">
    <property type="component" value="Unassembled WGS sequence"/>
</dbReference>
<dbReference type="InterPro" id="IPR001104">
    <property type="entry name" value="3-oxo-5_a-steroid_4-DH_C"/>
</dbReference>
<evidence type="ECO:0000313" key="9">
    <source>
        <dbReference type="Proteomes" id="UP000623129"/>
    </source>
</evidence>
<comment type="caution">
    <text evidence="8">The sequence shown here is derived from an EMBL/GenBank/DDBJ whole genome shotgun (WGS) entry which is preliminary data.</text>
</comment>
<dbReference type="PANTHER" id="PTHR10556:SF43">
    <property type="entry name" value="STEROID 5-ALPHA-REDUCTASE DET2"/>
    <property type="match status" value="1"/>
</dbReference>
<dbReference type="Pfam" id="PF02544">
    <property type="entry name" value="Steroid_dh"/>
    <property type="match status" value="1"/>
</dbReference>
<keyword evidence="3 6" id="KW-0812">Transmembrane</keyword>
<evidence type="ECO:0000256" key="4">
    <source>
        <dbReference type="ARBA" id="ARBA00022989"/>
    </source>
</evidence>
<proteinExistence type="inferred from homology"/>
<accession>A0A833R255</accession>
<evidence type="ECO:0000256" key="2">
    <source>
        <dbReference type="ARBA" id="ARBA00007742"/>
    </source>
</evidence>
<dbReference type="InterPro" id="IPR039357">
    <property type="entry name" value="SRD5A/TECR"/>
</dbReference>